<dbReference type="AlphaFoldDB" id="A0A2I1H2B6"/>
<sequence>MIRRLDRDVLYLIFEELQYDKRTLHSCLLINRTWCETIIPILWRNPWGYNLNIEKEKLLSNIIISHLSNKSKISLKLNIIYQKPLFNYIIFCKHLNLSNIQKIISIIDIESEMKSIKKEIITLFIKRNTKFTHISIPYKFDFQLHLIPRAKDHFSDIKFLSCSTCVNNNILIGIMKICKSIKELELIVGEDNNNNNGIIKLIKSKKNLLNINLIYPSYTYDDKSFGEILENSLINHSNTIEYIKINKSPFTKILTSFINLQVLELDNIQNTTLDYLENLSLPYLRILRTKSVSIEVSTILIKSTGGFLNEIKIDSTFGNVYSNNRIIQAIYNNCPFLKYLKLILLNDNISELEKLIINCNYLNGLFIIIDSLAAFDWDNLFKILTKSSPNSLFKFKFYSYVSINLGSLKQFFENWKGKHPMLLQLSRVKNVEDLIVKYKKKGRVKKYNNNVNFDEGFEWI</sequence>
<proteinExistence type="predicted"/>
<evidence type="ECO:0000313" key="2">
    <source>
        <dbReference type="Proteomes" id="UP000234323"/>
    </source>
</evidence>
<accession>A0A2I1H2B6</accession>
<name>A0A2I1H2B6_9GLOM</name>
<gene>
    <name evidence="1" type="ORF">RhiirA4_471021</name>
</gene>
<comment type="caution">
    <text evidence="1">The sequence shown here is derived from an EMBL/GenBank/DDBJ whole genome shotgun (WGS) entry which is preliminary data.</text>
</comment>
<dbReference type="InterPro" id="IPR032675">
    <property type="entry name" value="LRR_dom_sf"/>
</dbReference>
<reference evidence="1 2" key="1">
    <citation type="submission" date="2015-10" db="EMBL/GenBank/DDBJ databases">
        <title>Genome analyses suggest a sexual origin of heterokaryosis in a supposedly ancient asexual fungus.</title>
        <authorList>
            <person name="Ropars J."/>
            <person name="Sedzielewska K."/>
            <person name="Noel J."/>
            <person name="Charron P."/>
            <person name="Farinelli L."/>
            <person name="Marton T."/>
            <person name="Kruger M."/>
            <person name="Pelin A."/>
            <person name="Brachmann A."/>
            <person name="Corradi N."/>
        </authorList>
    </citation>
    <scope>NUCLEOTIDE SEQUENCE [LARGE SCALE GENOMIC DNA]</scope>
    <source>
        <strain evidence="1 2">A4</strain>
    </source>
</reference>
<dbReference type="VEuPathDB" id="FungiDB:RhiirA1_539833"/>
<dbReference type="EMBL" id="LLXI01001313">
    <property type="protein sequence ID" value="PKY53029.1"/>
    <property type="molecule type" value="Genomic_DNA"/>
</dbReference>
<dbReference type="Gene3D" id="3.80.10.10">
    <property type="entry name" value="Ribonuclease Inhibitor"/>
    <property type="match status" value="1"/>
</dbReference>
<organism evidence="1 2">
    <name type="scientific">Rhizophagus irregularis</name>
    <dbReference type="NCBI Taxonomy" id="588596"/>
    <lineage>
        <taxon>Eukaryota</taxon>
        <taxon>Fungi</taxon>
        <taxon>Fungi incertae sedis</taxon>
        <taxon>Mucoromycota</taxon>
        <taxon>Glomeromycotina</taxon>
        <taxon>Glomeromycetes</taxon>
        <taxon>Glomerales</taxon>
        <taxon>Glomeraceae</taxon>
        <taxon>Rhizophagus</taxon>
    </lineage>
</organism>
<protein>
    <recommendedName>
        <fullName evidence="3">F-box domain-containing protein</fullName>
    </recommendedName>
</protein>
<dbReference type="Proteomes" id="UP000234323">
    <property type="component" value="Unassembled WGS sequence"/>
</dbReference>
<keyword evidence="2" id="KW-1185">Reference proteome</keyword>
<evidence type="ECO:0008006" key="3">
    <source>
        <dbReference type="Google" id="ProtNLM"/>
    </source>
</evidence>
<evidence type="ECO:0000313" key="1">
    <source>
        <dbReference type="EMBL" id="PKY53029.1"/>
    </source>
</evidence>